<dbReference type="SMART" id="SM00700">
    <property type="entry name" value="JHBP"/>
    <property type="match status" value="1"/>
</dbReference>
<dbReference type="Pfam" id="PF06585">
    <property type="entry name" value="JHBP"/>
    <property type="match status" value="1"/>
</dbReference>
<dbReference type="Gene3D" id="3.15.10.30">
    <property type="entry name" value="Haemolymph juvenile hormone binding protein"/>
    <property type="match status" value="1"/>
</dbReference>
<dbReference type="GeneID" id="117573782"/>
<evidence type="ECO:0000313" key="3">
    <source>
        <dbReference type="RefSeq" id="XP_051864084.1"/>
    </source>
</evidence>
<evidence type="ECO:0000313" key="2">
    <source>
        <dbReference type="Proteomes" id="UP000515160"/>
    </source>
</evidence>
<keyword evidence="2" id="KW-1185">Reference proteome</keyword>
<reference evidence="3" key="1">
    <citation type="submission" date="2025-08" db="UniProtKB">
        <authorList>
            <consortium name="RefSeq"/>
        </authorList>
    </citation>
    <scope>IDENTIFICATION</scope>
    <source>
        <strain evidence="3">15112-1751.03</strain>
        <tissue evidence="3">Whole Adult</tissue>
    </source>
</reference>
<keyword evidence="1" id="KW-0732">Signal</keyword>
<proteinExistence type="predicted"/>
<dbReference type="OrthoDB" id="6370791at2759"/>
<accession>A0A9C6SYG2</accession>
<dbReference type="Proteomes" id="UP000515160">
    <property type="component" value="Chromosome 2R"/>
</dbReference>
<organism evidence="2 3">
    <name type="scientific">Drosophila albomicans</name>
    <name type="common">Fruit fly</name>
    <dbReference type="NCBI Taxonomy" id="7291"/>
    <lineage>
        <taxon>Eukaryota</taxon>
        <taxon>Metazoa</taxon>
        <taxon>Ecdysozoa</taxon>
        <taxon>Arthropoda</taxon>
        <taxon>Hexapoda</taxon>
        <taxon>Insecta</taxon>
        <taxon>Pterygota</taxon>
        <taxon>Neoptera</taxon>
        <taxon>Endopterygota</taxon>
        <taxon>Diptera</taxon>
        <taxon>Brachycera</taxon>
        <taxon>Muscomorpha</taxon>
        <taxon>Ephydroidea</taxon>
        <taxon>Drosophilidae</taxon>
        <taxon>Drosophila</taxon>
    </lineage>
</organism>
<dbReference type="RefSeq" id="XP_051864084.1">
    <property type="nucleotide sequence ID" value="XM_052008124.1"/>
</dbReference>
<name>A0A9C6SYG2_DROAB</name>
<dbReference type="PANTHER" id="PTHR20993:SF0">
    <property type="entry name" value="GH07914P"/>
    <property type="match status" value="1"/>
</dbReference>
<feature type="chain" id="PRO_5038723196" evidence="1">
    <location>
        <begin position="18"/>
        <end position="260"/>
    </location>
</feature>
<sequence>MIGKVFLLALLVAIASASPLALDSTTTDNYGVAISQFLAAWKQMIPCGYAAGNIPVMSPLTNDFTAFNFSRGETNLVGNVSNIRISGLDDFIILSGSFNTTTQKAKFDVLYPEIQILGSYALEGAMSLLGFAFPVRDVSLINERFQQLRFVGEYTFGQSLTNSSGLRISEYHLQFYLADVKIDNWDLLLNIAANDYANSWSSQIIDLAVKLVQKYVDELLAIDVIPSVDDLLANVSMAELSQFLSNTAANWNSVDCQVQA</sequence>
<evidence type="ECO:0000256" key="1">
    <source>
        <dbReference type="SAM" id="SignalP"/>
    </source>
</evidence>
<dbReference type="InterPro" id="IPR038606">
    <property type="entry name" value="To_sf"/>
</dbReference>
<feature type="signal peptide" evidence="1">
    <location>
        <begin position="1"/>
        <end position="17"/>
    </location>
</feature>
<dbReference type="PANTHER" id="PTHR20993">
    <property type="entry name" value="GH07914P"/>
    <property type="match status" value="1"/>
</dbReference>
<gene>
    <name evidence="3" type="primary">LOC117573782</name>
</gene>
<dbReference type="AlphaFoldDB" id="A0A9C6SYG2"/>
<protein>
    <submittedName>
        <fullName evidence="3">Uncharacterized protein LOC117573782 isoform X1</fullName>
    </submittedName>
</protein>
<dbReference type="InterPro" id="IPR010562">
    <property type="entry name" value="Haemolymph_juvenile_hormone-bd"/>
</dbReference>